<comment type="similarity">
    <text evidence="1">Belongs to the EamA transporter family.</text>
</comment>
<dbReference type="SUPFAM" id="SSF103481">
    <property type="entry name" value="Multidrug resistance efflux transporter EmrE"/>
    <property type="match status" value="1"/>
</dbReference>
<comment type="caution">
    <text evidence="5">The sequence shown here is derived from an EMBL/GenBank/DDBJ whole genome shotgun (WGS) entry which is preliminary data.</text>
</comment>
<protein>
    <recommendedName>
        <fullName evidence="4">EamA domain-containing protein</fullName>
    </recommendedName>
</protein>
<reference evidence="6" key="1">
    <citation type="journal article" date="2019" name="Int. J. Syst. Evol. Microbiol.">
        <title>The Global Catalogue of Microorganisms (GCM) 10K type strain sequencing project: providing services to taxonomists for standard genome sequencing and annotation.</title>
        <authorList>
            <consortium name="The Broad Institute Genomics Platform"/>
            <consortium name="The Broad Institute Genome Sequencing Center for Infectious Disease"/>
            <person name="Wu L."/>
            <person name="Ma J."/>
        </authorList>
    </citation>
    <scope>NUCLEOTIDE SEQUENCE [LARGE SCALE GENOMIC DNA]</scope>
    <source>
        <strain evidence="6">JCM 14046</strain>
    </source>
</reference>
<feature type="transmembrane region" description="Helical" evidence="2">
    <location>
        <begin position="77"/>
        <end position="96"/>
    </location>
</feature>
<dbReference type="Pfam" id="PF00892">
    <property type="entry name" value="EamA"/>
    <property type="match status" value="2"/>
</dbReference>
<dbReference type="PANTHER" id="PTHR22911:SF79">
    <property type="entry name" value="MOBA-LIKE NTP TRANSFERASE DOMAIN-CONTAINING PROTEIN"/>
    <property type="match status" value="1"/>
</dbReference>
<feature type="transmembrane region" description="Helical" evidence="2">
    <location>
        <begin position="36"/>
        <end position="56"/>
    </location>
</feature>
<feature type="transmembrane region" description="Helical" evidence="2">
    <location>
        <begin position="267"/>
        <end position="286"/>
    </location>
</feature>
<keyword evidence="2" id="KW-1133">Transmembrane helix</keyword>
<evidence type="ECO:0000256" key="1">
    <source>
        <dbReference type="ARBA" id="ARBA00007362"/>
    </source>
</evidence>
<feature type="transmembrane region" description="Helical" evidence="2">
    <location>
        <begin position="292"/>
        <end position="310"/>
    </location>
</feature>
<dbReference type="Proteomes" id="UP001501612">
    <property type="component" value="Unassembled WGS sequence"/>
</dbReference>
<feature type="transmembrane region" description="Helical" evidence="2">
    <location>
        <begin position="205"/>
        <end position="224"/>
    </location>
</feature>
<organism evidence="5 6">
    <name type="scientific">Nocardioides lentus</name>
    <dbReference type="NCBI Taxonomy" id="338077"/>
    <lineage>
        <taxon>Bacteria</taxon>
        <taxon>Bacillati</taxon>
        <taxon>Actinomycetota</taxon>
        <taxon>Actinomycetes</taxon>
        <taxon>Propionibacteriales</taxon>
        <taxon>Nocardioidaceae</taxon>
        <taxon>Nocardioides</taxon>
    </lineage>
</organism>
<proteinExistence type="inferred from homology"/>
<keyword evidence="2" id="KW-0812">Transmembrane</keyword>
<dbReference type="EMBL" id="BAAAMY010000002">
    <property type="protein sequence ID" value="GAA1909643.1"/>
    <property type="molecule type" value="Genomic_DNA"/>
</dbReference>
<feature type="transmembrane region" description="Helical" evidence="2">
    <location>
        <begin position="139"/>
        <end position="159"/>
    </location>
</feature>
<dbReference type="Gene3D" id="1.10.3730.20">
    <property type="match status" value="1"/>
</dbReference>
<evidence type="ECO:0000256" key="2">
    <source>
        <dbReference type="SAM" id="Phobius"/>
    </source>
</evidence>
<feature type="transmembrane region" description="Helical" evidence="2">
    <location>
        <begin position="108"/>
        <end position="127"/>
    </location>
</feature>
<feature type="domain" description="EamA" evidence="4">
    <location>
        <begin position="6"/>
        <end position="154"/>
    </location>
</feature>
<feature type="domain" description="EamA" evidence="4">
    <location>
        <begin position="176"/>
        <end position="309"/>
    </location>
</feature>
<keyword evidence="6" id="KW-1185">Reference proteome</keyword>
<name>A0ABP5AEE9_9ACTN</name>
<evidence type="ECO:0000313" key="6">
    <source>
        <dbReference type="Proteomes" id="UP001501612"/>
    </source>
</evidence>
<keyword evidence="2" id="KW-0472">Membrane</keyword>
<dbReference type="RefSeq" id="WP_344004258.1">
    <property type="nucleotide sequence ID" value="NZ_BAAAMY010000002.1"/>
</dbReference>
<gene>
    <name evidence="5" type="ORF">GCM10009737_08690</name>
</gene>
<evidence type="ECO:0000259" key="4">
    <source>
        <dbReference type="Pfam" id="PF00892"/>
    </source>
</evidence>
<feature type="chain" id="PRO_5045902480" description="EamA domain-containing protein" evidence="3">
    <location>
        <begin position="27"/>
        <end position="323"/>
    </location>
</feature>
<evidence type="ECO:0000256" key="3">
    <source>
        <dbReference type="SAM" id="SignalP"/>
    </source>
</evidence>
<feature type="transmembrane region" description="Helical" evidence="2">
    <location>
        <begin position="236"/>
        <end position="255"/>
    </location>
</feature>
<feature type="signal peptide" evidence="3">
    <location>
        <begin position="1"/>
        <end position="26"/>
    </location>
</feature>
<evidence type="ECO:0000313" key="5">
    <source>
        <dbReference type="EMBL" id="GAA1909643.1"/>
    </source>
</evidence>
<dbReference type="InterPro" id="IPR037185">
    <property type="entry name" value="EmrE-like"/>
</dbReference>
<dbReference type="InterPro" id="IPR000620">
    <property type="entry name" value="EamA_dom"/>
</dbReference>
<accession>A0ABP5AEE9</accession>
<keyword evidence="3" id="KW-0732">Signal</keyword>
<dbReference type="PANTHER" id="PTHR22911">
    <property type="entry name" value="ACYL-MALONYL CONDENSING ENZYME-RELATED"/>
    <property type="match status" value="1"/>
</dbReference>
<sequence length="323" mass="31291">MTVLPHLAVLAAAVCFASTGSAVALADTDASPLAVGAARIALGGGLLGLLALVTVARRRQASDPACREPRAPAGGRAARPVVPGLVALGAVGVLAYQPAFFAGTSANGVAVGTVVALGTAPVATGLLEGLVRRRWPTGRWVVATTVALAGVVLVGGLVGGADAGAGGGPGAVGAGGVLASVGAGAAYALYAVAGKLLLDRGWGPVTAMGSMFGVAALAGVPLLLATTGPALLGARGLLLVVWLGVVTTTVAYLLFGWGLARLRATTASTLTLAEPLTATLLGLLVLGERLTAPATAGLLLIALGLVVLTAPARRGVDRALAPA</sequence>
<feature type="transmembrane region" description="Helical" evidence="2">
    <location>
        <begin position="171"/>
        <end position="193"/>
    </location>
</feature>